<dbReference type="EMBL" id="CP014136">
    <property type="protein sequence ID" value="ATA18196.1"/>
    <property type="molecule type" value="Genomic_DNA"/>
</dbReference>
<dbReference type="OrthoDB" id="95460at2"/>
<dbReference type="KEGG" id="gqu:AWC35_01855"/>
<reference evidence="7 8" key="1">
    <citation type="submission" date="2016-01" db="EMBL/GenBank/DDBJ databases">
        <authorList>
            <person name="Oliw E.H."/>
        </authorList>
    </citation>
    <scope>NUCLEOTIDE SEQUENCE [LARGE SCALE GENOMIC DNA]</scope>
    <source>
        <strain evidence="7 8">FRB97</strain>
    </source>
</reference>
<dbReference type="RefSeq" id="WP_095844789.1">
    <property type="nucleotide sequence ID" value="NZ_CP014136.1"/>
</dbReference>
<evidence type="ECO:0000313" key="8">
    <source>
        <dbReference type="Proteomes" id="UP000217182"/>
    </source>
</evidence>
<name>A0A250AWJ5_9GAMM</name>
<dbReference type="GO" id="GO:0008982">
    <property type="term" value="F:protein-N(PI)-phosphohistidine-sugar phosphotransferase activity"/>
    <property type="evidence" value="ECO:0007669"/>
    <property type="project" value="InterPro"/>
</dbReference>
<evidence type="ECO:0000256" key="1">
    <source>
        <dbReference type="ARBA" id="ARBA00022448"/>
    </source>
</evidence>
<evidence type="ECO:0000259" key="6">
    <source>
        <dbReference type="PROSITE" id="PS51094"/>
    </source>
</evidence>
<dbReference type="AlphaFoldDB" id="A0A250AWJ5"/>
<protein>
    <submittedName>
        <fullName evidence="7">PTS sugar transporter subunit IIA</fullName>
    </submittedName>
</protein>
<keyword evidence="8" id="KW-1185">Reference proteome</keyword>
<gene>
    <name evidence="7" type="ORF">AWC35_01855</name>
</gene>
<dbReference type="Gene3D" id="3.40.930.10">
    <property type="entry name" value="Mannitol-specific EII, Chain A"/>
    <property type="match status" value="1"/>
</dbReference>
<evidence type="ECO:0000256" key="5">
    <source>
        <dbReference type="ARBA" id="ARBA00022683"/>
    </source>
</evidence>
<dbReference type="InterPro" id="IPR016152">
    <property type="entry name" value="PTrfase/Anion_transptr"/>
</dbReference>
<dbReference type="PROSITE" id="PS51094">
    <property type="entry name" value="PTS_EIIA_TYPE_2"/>
    <property type="match status" value="1"/>
</dbReference>
<sequence>MDLVSMLDARLVRFDFEVSDKHDAICKISQLMFDAGKISDKETYITGVLEREEEQSTGIGMGIAIPHCKSDCVKEASFTLIKLRRAIEWDAVDDQLVEYIIMLAAPNTSDNIHLKVLSRLAVCLTDNDFREKLLRITTMDELRVLFERL</sequence>
<accession>A0A250AWJ5</accession>
<evidence type="ECO:0000313" key="7">
    <source>
        <dbReference type="EMBL" id="ATA18196.1"/>
    </source>
</evidence>
<organism evidence="7 8">
    <name type="scientific">Gibbsiella quercinecans</name>
    <dbReference type="NCBI Taxonomy" id="929813"/>
    <lineage>
        <taxon>Bacteria</taxon>
        <taxon>Pseudomonadati</taxon>
        <taxon>Pseudomonadota</taxon>
        <taxon>Gammaproteobacteria</taxon>
        <taxon>Enterobacterales</taxon>
        <taxon>Yersiniaceae</taxon>
        <taxon>Gibbsiella</taxon>
    </lineage>
</organism>
<evidence type="ECO:0000256" key="4">
    <source>
        <dbReference type="ARBA" id="ARBA00022679"/>
    </source>
</evidence>
<keyword evidence="2" id="KW-0597">Phosphoprotein</keyword>
<keyword evidence="3 7" id="KW-0762">Sugar transport</keyword>
<feature type="domain" description="PTS EIIA type-2" evidence="6">
    <location>
        <begin position="5"/>
        <end position="149"/>
    </location>
</feature>
<dbReference type="NCBIfam" id="TIGR00848">
    <property type="entry name" value="fruA"/>
    <property type="match status" value="1"/>
</dbReference>
<dbReference type="Pfam" id="PF00359">
    <property type="entry name" value="PTS_EIIA_2"/>
    <property type="match status" value="1"/>
</dbReference>
<dbReference type="InterPro" id="IPR002178">
    <property type="entry name" value="PTS_EIIA_type-2_dom"/>
</dbReference>
<dbReference type="PANTHER" id="PTHR47738:SF2">
    <property type="entry name" value="PTS SYSTEM FRUCTOSE-LIKE EIIA COMPONENT"/>
    <property type="match status" value="1"/>
</dbReference>
<dbReference type="GO" id="GO:0009401">
    <property type="term" value="P:phosphoenolpyruvate-dependent sugar phosphotransferase system"/>
    <property type="evidence" value="ECO:0007669"/>
    <property type="project" value="UniProtKB-KW"/>
</dbReference>
<dbReference type="InterPro" id="IPR051541">
    <property type="entry name" value="PTS_SugarTrans_NitroReg"/>
</dbReference>
<keyword evidence="1" id="KW-0813">Transport</keyword>
<dbReference type="PANTHER" id="PTHR47738">
    <property type="entry name" value="PTS SYSTEM FRUCTOSE-LIKE EIIA COMPONENT-RELATED"/>
    <property type="match status" value="1"/>
</dbReference>
<proteinExistence type="predicted"/>
<keyword evidence="5" id="KW-0598">Phosphotransferase system</keyword>
<dbReference type="GO" id="GO:0016020">
    <property type="term" value="C:membrane"/>
    <property type="evidence" value="ECO:0007669"/>
    <property type="project" value="InterPro"/>
</dbReference>
<evidence type="ECO:0000256" key="3">
    <source>
        <dbReference type="ARBA" id="ARBA00022597"/>
    </source>
</evidence>
<dbReference type="Proteomes" id="UP000217182">
    <property type="component" value="Chromosome"/>
</dbReference>
<evidence type="ECO:0000256" key="2">
    <source>
        <dbReference type="ARBA" id="ARBA00022553"/>
    </source>
</evidence>
<dbReference type="CDD" id="cd00211">
    <property type="entry name" value="PTS_IIA_fru"/>
    <property type="match status" value="1"/>
</dbReference>
<dbReference type="InterPro" id="IPR004715">
    <property type="entry name" value="PTS_IIA_fruc"/>
</dbReference>
<keyword evidence="4" id="KW-0808">Transferase</keyword>
<dbReference type="SUPFAM" id="SSF55804">
    <property type="entry name" value="Phoshotransferase/anion transport protein"/>
    <property type="match status" value="1"/>
</dbReference>